<reference evidence="13 14" key="1">
    <citation type="submission" date="2020-07" db="EMBL/GenBank/DDBJ databases">
        <title>Description of Limosilactobacillus balticus sp. nov., Limosilactobacillus agrestis sp. nov., Limosilactobacillus albertensis sp. nov., Limosilactobacillus rudii sp. nov., Limosilactobacillus fastidiosus sp. nov., five novel Limosilactobacillus species isolated from the vertebrate gastrointestinal tract, and proposal of 6 subspecies of Limosilactobacillus reuteri adapted to the gastrointestinal tract of specific vertebrate hosts.</title>
        <authorList>
            <person name="Li F."/>
            <person name="Cheng C."/>
            <person name="Zheng J."/>
            <person name="Quevedo R.M."/>
            <person name="Li J."/>
            <person name="Roos S."/>
            <person name="Gaenzle M.G."/>
            <person name="Walter J."/>
        </authorList>
    </citation>
    <scope>NUCLEOTIDE SEQUENCE [LARGE SCALE GENOMIC DNA]</scope>
    <source>
        <strain evidence="13 14">RRLNB_1_1</strain>
    </source>
</reference>
<dbReference type="GO" id="GO:0005524">
    <property type="term" value="F:ATP binding"/>
    <property type="evidence" value="ECO:0007669"/>
    <property type="project" value="UniProtKB-KW"/>
</dbReference>
<comment type="catalytic activity">
    <reaction evidence="9">
        <text>(6S)-5,6,7,8-tetrahydrofolyl-(gamma-L-Glu)(n) + L-glutamate + ATP = (6S)-5,6,7,8-tetrahydrofolyl-(gamma-L-Glu)(n+1) + ADP + phosphate + H(+)</text>
        <dbReference type="Rhea" id="RHEA:10580"/>
        <dbReference type="Rhea" id="RHEA-COMP:14738"/>
        <dbReference type="Rhea" id="RHEA-COMP:14740"/>
        <dbReference type="ChEBI" id="CHEBI:15378"/>
        <dbReference type="ChEBI" id="CHEBI:29985"/>
        <dbReference type="ChEBI" id="CHEBI:30616"/>
        <dbReference type="ChEBI" id="CHEBI:43474"/>
        <dbReference type="ChEBI" id="CHEBI:141005"/>
        <dbReference type="ChEBI" id="CHEBI:456216"/>
        <dbReference type="EC" id="6.3.2.17"/>
    </reaction>
</comment>
<dbReference type="EC" id="6.3.2.17" evidence="2"/>
<feature type="domain" description="Mur ligase central" evidence="12">
    <location>
        <begin position="45"/>
        <end position="261"/>
    </location>
</feature>
<evidence type="ECO:0000256" key="10">
    <source>
        <dbReference type="PIRNR" id="PIRNR001563"/>
    </source>
</evidence>
<evidence type="ECO:0000256" key="3">
    <source>
        <dbReference type="ARBA" id="ARBA00022598"/>
    </source>
</evidence>
<dbReference type="GO" id="GO:0004326">
    <property type="term" value="F:tetrahydrofolylpolyglutamate synthase activity"/>
    <property type="evidence" value="ECO:0007669"/>
    <property type="project" value="UniProtKB-EC"/>
</dbReference>
<comment type="similarity">
    <text evidence="1 10">Belongs to the folylpolyglutamate synthase family.</text>
</comment>
<dbReference type="PROSITE" id="PS01012">
    <property type="entry name" value="FOLYLPOLYGLU_SYNT_2"/>
    <property type="match status" value="1"/>
</dbReference>
<evidence type="ECO:0000259" key="12">
    <source>
        <dbReference type="Pfam" id="PF08245"/>
    </source>
</evidence>
<dbReference type="InterPro" id="IPR013221">
    <property type="entry name" value="Mur_ligase_cen"/>
</dbReference>
<name>A0A7W3TQ07_9LACO</name>
<dbReference type="PANTHER" id="PTHR11136">
    <property type="entry name" value="FOLYLPOLYGLUTAMATE SYNTHASE-RELATED"/>
    <property type="match status" value="1"/>
</dbReference>
<sequence length="419" mass="46864">MLTYEQIIAGFNRRMLGGVKDRIKFLKPILARLGNPDRRFKIIHIAGTNGKGSTGMMLEQSLQYAGYKVGYFSSPALVDDREQVKINDKLISRQSFADTYQKIASRLPVNITPADITVFEWWTLIMIQYFADQKVDWAVIECGLGGRDDATNIINAPLIAVITHIALDHTRILGPKITNIAYAKAGIIKTGTHQVFLGPWQQKEAIDVIHDYAQSQNVELTLAKEQKIIDGKAAIFFNNALHSVPFSLLGEFQSQNLGTVISVFRYLIQEGFINSWQPLLTMMKTISIPGRMQVIAHHPTVVLDGAHNPDAAHQLYHTLQFYPSNKIIMVLGFLADKNIIEMCKTYQRLTDRLIITTPNHLSRAFPVTELAAILPQAVVAKTPNEGLAKARELANPDDLIIVTGSFYTIKDIEANLNEK</sequence>
<dbReference type="GO" id="GO:0005737">
    <property type="term" value="C:cytoplasm"/>
    <property type="evidence" value="ECO:0007669"/>
    <property type="project" value="TreeGrafter"/>
</dbReference>
<keyword evidence="14" id="KW-1185">Reference proteome</keyword>
<gene>
    <name evidence="13" type="ORF">H5S40_00975</name>
</gene>
<dbReference type="Pfam" id="PF02875">
    <property type="entry name" value="Mur_ligase_C"/>
    <property type="match status" value="1"/>
</dbReference>
<dbReference type="RefSeq" id="WP_182597504.1">
    <property type="nucleotide sequence ID" value="NZ_JACIVC010000028.1"/>
</dbReference>
<evidence type="ECO:0000256" key="8">
    <source>
        <dbReference type="ARBA" id="ARBA00030592"/>
    </source>
</evidence>
<evidence type="ECO:0000259" key="11">
    <source>
        <dbReference type="Pfam" id="PF02875"/>
    </source>
</evidence>
<evidence type="ECO:0000256" key="7">
    <source>
        <dbReference type="ARBA" id="ARBA00022842"/>
    </source>
</evidence>
<dbReference type="Gene3D" id="3.40.1190.10">
    <property type="entry name" value="Mur-like, catalytic domain"/>
    <property type="match status" value="1"/>
</dbReference>
<dbReference type="InterPro" id="IPR036565">
    <property type="entry name" value="Mur-like_cat_sf"/>
</dbReference>
<dbReference type="Proteomes" id="UP000518316">
    <property type="component" value="Unassembled WGS sequence"/>
</dbReference>
<dbReference type="NCBIfam" id="TIGR01499">
    <property type="entry name" value="folC"/>
    <property type="match status" value="1"/>
</dbReference>
<dbReference type="Gene3D" id="3.90.190.20">
    <property type="entry name" value="Mur ligase, C-terminal domain"/>
    <property type="match status" value="1"/>
</dbReference>
<protein>
    <recommendedName>
        <fullName evidence="2">tetrahydrofolate synthase</fullName>
        <ecNumber evidence="2">6.3.2.17</ecNumber>
    </recommendedName>
    <alternativeName>
        <fullName evidence="8">Tetrahydrofolylpolyglutamate synthase</fullName>
    </alternativeName>
</protein>
<keyword evidence="4" id="KW-0479">Metal-binding</keyword>
<dbReference type="EMBL" id="JACIVC010000028">
    <property type="protein sequence ID" value="MBB1068760.1"/>
    <property type="molecule type" value="Genomic_DNA"/>
</dbReference>
<evidence type="ECO:0000256" key="6">
    <source>
        <dbReference type="ARBA" id="ARBA00022840"/>
    </source>
</evidence>
<dbReference type="AlphaFoldDB" id="A0A7W3TQ07"/>
<dbReference type="InterPro" id="IPR036615">
    <property type="entry name" value="Mur_ligase_C_dom_sf"/>
</dbReference>
<evidence type="ECO:0000256" key="2">
    <source>
        <dbReference type="ARBA" id="ARBA00013025"/>
    </source>
</evidence>
<dbReference type="PANTHER" id="PTHR11136:SF0">
    <property type="entry name" value="DIHYDROFOLATE SYNTHETASE-RELATED"/>
    <property type="match status" value="1"/>
</dbReference>
<organism evidence="13 14">
    <name type="scientific">Limosilactobacillus albertensis</name>
    <dbReference type="NCBI Taxonomy" id="2759752"/>
    <lineage>
        <taxon>Bacteria</taxon>
        <taxon>Bacillati</taxon>
        <taxon>Bacillota</taxon>
        <taxon>Bacilli</taxon>
        <taxon>Lactobacillales</taxon>
        <taxon>Lactobacillaceae</taxon>
        <taxon>Limosilactobacillus</taxon>
    </lineage>
</organism>
<dbReference type="SUPFAM" id="SSF53244">
    <property type="entry name" value="MurD-like peptide ligases, peptide-binding domain"/>
    <property type="match status" value="1"/>
</dbReference>
<accession>A0A7W3TQ07</accession>
<dbReference type="InterPro" id="IPR018109">
    <property type="entry name" value="Folylpolyglutamate_synth_CS"/>
</dbReference>
<feature type="domain" description="Mur ligase C-terminal" evidence="11">
    <location>
        <begin position="290"/>
        <end position="406"/>
    </location>
</feature>
<dbReference type="Pfam" id="PF08245">
    <property type="entry name" value="Mur_ligase_M"/>
    <property type="match status" value="1"/>
</dbReference>
<dbReference type="InterPro" id="IPR001645">
    <property type="entry name" value="Folylpolyglutamate_synth"/>
</dbReference>
<keyword evidence="7" id="KW-0460">Magnesium</keyword>
<keyword evidence="6 10" id="KW-0067">ATP-binding</keyword>
<dbReference type="PIRSF" id="PIRSF001563">
    <property type="entry name" value="Folylpolyglu_synth"/>
    <property type="match status" value="1"/>
</dbReference>
<comment type="caution">
    <text evidence="13">The sequence shown here is derived from an EMBL/GenBank/DDBJ whole genome shotgun (WGS) entry which is preliminary data.</text>
</comment>
<dbReference type="GO" id="GO:0046872">
    <property type="term" value="F:metal ion binding"/>
    <property type="evidence" value="ECO:0007669"/>
    <property type="project" value="UniProtKB-KW"/>
</dbReference>
<evidence type="ECO:0000256" key="4">
    <source>
        <dbReference type="ARBA" id="ARBA00022723"/>
    </source>
</evidence>
<keyword evidence="3 10" id="KW-0436">Ligase</keyword>
<evidence type="ECO:0000256" key="9">
    <source>
        <dbReference type="ARBA" id="ARBA00047493"/>
    </source>
</evidence>
<dbReference type="SUPFAM" id="SSF53623">
    <property type="entry name" value="MurD-like peptide ligases, catalytic domain"/>
    <property type="match status" value="1"/>
</dbReference>
<evidence type="ECO:0000256" key="5">
    <source>
        <dbReference type="ARBA" id="ARBA00022741"/>
    </source>
</evidence>
<evidence type="ECO:0000313" key="13">
    <source>
        <dbReference type="EMBL" id="MBB1068760.1"/>
    </source>
</evidence>
<evidence type="ECO:0000256" key="1">
    <source>
        <dbReference type="ARBA" id="ARBA00008276"/>
    </source>
</evidence>
<dbReference type="InterPro" id="IPR004101">
    <property type="entry name" value="Mur_ligase_C"/>
</dbReference>
<proteinExistence type="inferred from homology"/>
<keyword evidence="5 10" id="KW-0547">Nucleotide-binding</keyword>
<dbReference type="GO" id="GO:0008841">
    <property type="term" value="F:dihydrofolate synthase activity"/>
    <property type="evidence" value="ECO:0007669"/>
    <property type="project" value="TreeGrafter"/>
</dbReference>
<evidence type="ECO:0000313" key="14">
    <source>
        <dbReference type="Proteomes" id="UP000518316"/>
    </source>
</evidence>